<dbReference type="InterPro" id="IPR050469">
    <property type="entry name" value="Diguanylate_Cyclase"/>
</dbReference>
<dbReference type="AlphaFoldDB" id="A0A8J3QG06"/>
<dbReference type="Gene3D" id="3.30.450.40">
    <property type="match status" value="2"/>
</dbReference>
<dbReference type="PANTHER" id="PTHR45138">
    <property type="entry name" value="REGULATORY COMPONENTS OF SENSORY TRANSDUCTION SYSTEM"/>
    <property type="match status" value="1"/>
</dbReference>
<evidence type="ECO:0000259" key="1">
    <source>
        <dbReference type="PROSITE" id="PS50887"/>
    </source>
</evidence>
<dbReference type="Pfam" id="PF01590">
    <property type="entry name" value="GAF"/>
    <property type="match status" value="1"/>
</dbReference>
<dbReference type="PROSITE" id="PS50887">
    <property type="entry name" value="GGDEF"/>
    <property type="match status" value="1"/>
</dbReference>
<dbReference type="InterPro" id="IPR043128">
    <property type="entry name" value="Rev_trsase/Diguanyl_cyclase"/>
</dbReference>
<dbReference type="Proteomes" id="UP000612899">
    <property type="component" value="Unassembled WGS sequence"/>
</dbReference>
<dbReference type="SUPFAM" id="SSF55073">
    <property type="entry name" value="Nucleotide cyclase"/>
    <property type="match status" value="1"/>
</dbReference>
<dbReference type="PANTHER" id="PTHR45138:SF24">
    <property type="entry name" value="DIGUANYLATE CYCLASE DGCC-RELATED"/>
    <property type="match status" value="1"/>
</dbReference>
<accession>A0A8J3QG06</accession>
<dbReference type="Gene3D" id="3.30.70.270">
    <property type="match status" value="1"/>
</dbReference>
<comment type="caution">
    <text evidence="2">The sequence shown here is derived from an EMBL/GenBank/DDBJ whole genome shotgun (WGS) entry which is preliminary data.</text>
</comment>
<proteinExistence type="predicted"/>
<evidence type="ECO:0000313" key="2">
    <source>
        <dbReference type="EMBL" id="GIH09005.1"/>
    </source>
</evidence>
<reference evidence="2" key="1">
    <citation type="submission" date="2021-01" db="EMBL/GenBank/DDBJ databases">
        <title>Whole genome shotgun sequence of Rhizocola hellebori NBRC 109834.</title>
        <authorList>
            <person name="Komaki H."/>
            <person name="Tamura T."/>
        </authorList>
    </citation>
    <scope>NUCLEOTIDE SEQUENCE</scope>
    <source>
        <strain evidence="2">NBRC 109834</strain>
    </source>
</reference>
<protein>
    <recommendedName>
        <fullName evidence="1">GGDEF domain-containing protein</fullName>
    </recommendedName>
</protein>
<dbReference type="EMBL" id="BONY01000059">
    <property type="protein sequence ID" value="GIH09005.1"/>
    <property type="molecule type" value="Genomic_DNA"/>
</dbReference>
<dbReference type="SMART" id="SM00267">
    <property type="entry name" value="GGDEF"/>
    <property type="match status" value="1"/>
</dbReference>
<sequence>MSKVGARGMIAVLLHVQEHLRCVAASGSWQVYSWVPLSDGVVGRVYAGGQPQTITDVDADPDYIRIGPDVIAEICVPILDRTGQPIGVINAEWTSTDGLEGWQDLLADVGRRLGERLDELGGPPAETRGEQLLRHSMALTDAETDAEVLFRVCRAAREVTGLAAAVLMRPLPPLGGVGMAASFPESRDRPLIGRLADAEPHRLNSLVERAGQHGASYSIGDPALLNAHGFEALTEAGVKTMIAIPLADGVLLALDESANVPNPETVNLLELLATQASTCLEKLAHLRNLHRQATSDPLTGLRHSGPFGHRLRRATPGRTALLAIDIDEFKSINDTLGHAVGDQVLIEVANALQKALRQGDELFRIGGDEFVAVVDVPTVAVAAGVAERLIEAARSTGRTISVGVAQQHHDESPEQALHRADRALYAAKASGRDAVRISHR</sequence>
<dbReference type="InterPro" id="IPR029016">
    <property type="entry name" value="GAF-like_dom_sf"/>
</dbReference>
<dbReference type="InterPro" id="IPR003018">
    <property type="entry name" value="GAF"/>
</dbReference>
<dbReference type="InterPro" id="IPR029787">
    <property type="entry name" value="Nucleotide_cyclase"/>
</dbReference>
<dbReference type="GO" id="GO:0052621">
    <property type="term" value="F:diguanylate cyclase activity"/>
    <property type="evidence" value="ECO:0007669"/>
    <property type="project" value="TreeGrafter"/>
</dbReference>
<dbReference type="Pfam" id="PF13185">
    <property type="entry name" value="GAF_2"/>
    <property type="match status" value="1"/>
</dbReference>
<dbReference type="InterPro" id="IPR000160">
    <property type="entry name" value="GGDEF_dom"/>
</dbReference>
<dbReference type="GO" id="GO:0005886">
    <property type="term" value="C:plasma membrane"/>
    <property type="evidence" value="ECO:0007669"/>
    <property type="project" value="TreeGrafter"/>
</dbReference>
<dbReference type="CDD" id="cd01949">
    <property type="entry name" value="GGDEF"/>
    <property type="match status" value="1"/>
</dbReference>
<dbReference type="NCBIfam" id="TIGR00254">
    <property type="entry name" value="GGDEF"/>
    <property type="match status" value="1"/>
</dbReference>
<evidence type="ECO:0000313" key="3">
    <source>
        <dbReference type="Proteomes" id="UP000612899"/>
    </source>
</evidence>
<organism evidence="2 3">
    <name type="scientific">Rhizocola hellebori</name>
    <dbReference type="NCBI Taxonomy" id="1392758"/>
    <lineage>
        <taxon>Bacteria</taxon>
        <taxon>Bacillati</taxon>
        <taxon>Actinomycetota</taxon>
        <taxon>Actinomycetes</taxon>
        <taxon>Micromonosporales</taxon>
        <taxon>Micromonosporaceae</taxon>
        <taxon>Rhizocola</taxon>
    </lineage>
</organism>
<gene>
    <name evidence="2" type="ORF">Rhe02_70720</name>
</gene>
<keyword evidence="3" id="KW-1185">Reference proteome</keyword>
<name>A0A8J3QG06_9ACTN</name>
<feature type="domain" description="GGDEF" evidence="1">
    <location>
        <begin position="317"/>
        <end position="440"/>
    </location>
</feature>
<dbReference type="Pfam" id="PF00990">
    <property type="entry name" value="GGDEF"/>
    <property type="match status" value="1"/>
</dbReference>
<dbReference type="SUPFAM" id="SSF55781">
    <property type="entry name" value="GAF domain-like"/>
    <property type="match status" value="2"/>
</dbReference>
<dbReference type="GO" id="GO:1902201">
    <property type="term" value="P:negative regulation of bacterial-type flagellum-dependent cell motility"/>
    <property type="evidence" value="ECO:0007669"/>
    <property type="project" value="TreeGrafter"/>
</dbReference>
<dbReference type="GO" id="GO:0043709">
    <property type="term" value="P:cell adhesion involved in single-species biofilm formation"/>
    <property type="evidence" value="ECO:0007669"/>
    <property type="project" value="TreeGrafter"/>
</dbReference>